<dbReference type="EMBL" id="CP124545">
    <property type="protein sequence ID" value="WMN01909.1"/>
    <property type="molecule type" value="Genomic_DNA"/>
</dbReference>
<feature type="domain" description="HTH tetR-type" evidence="5">
    <location>
        <begin position="12"/>
        <end position="72"/>
    </location>
</feature>
<protein>
    <submittedName>
        <fullName evidence="6">TetR/AcrR family transcriptional regulator</fullName>
    </submittedName>
</protein>
<evidence type="ECO:0000256" key="3">
    <source>
        <dbReference type="ARBA" id="ARBA00023163"/>
    </source>
</evidence>
<evidence type="ECO:0000256" key="1">
    <source>
        <dbReference type="ARBA" id="ARBA00023015"/>
    </source>
</evidence>
<dbReference type="AlphaFoldDB" id="A0AAX4A040"/>
<dbReference type="InterPro" id="IPR001647">
    <property type="entry name" value="HTH_TetR"/>
</dbReference>
<dbReference type="PROSITE" id="PS50977">
    <property type="entry name" value="HTH_TETR_2"/>
    <property type="match status" value="1"/>
</dbReference>
<dbReference type="RefSeq" id="WP_308118421.1">
    <property type="nucleotide sequence ID" value="NZ_CP124545.1"/>
</dbReference>
<dbReference type="Gene3D" id="1.10.357.10">
    <property type="entry name" value="Tetracycline Repressor, domain 2"/>
    <property type="match status" value="1"/>
</dbReference>
<dbReference type="InterPro" id="IPR009057">
    <property type="entry name" value="Homeodomain-like_sf"/>
</dbReference>
<proteinExistence type="predicted"/>
<evidence type="ECO:0000256" key="2">
    <source>
        <dbReference type="ARBA" id="ARBA00023125"/>
    </source>
</evidence>
<keyword evidence="3" id="KW-0804">Transcription</keyword>
<keyword evidence="2 4" id="KW-0238">DNA-binding</keyword>
<accession>A0AAX4A040</accession>
<feature type="DNA-binding region" description="H-T-H motif" evidence="4">
    <location>
        <begin position="35"/>
        <end position="54"/>
    </location>
</feature>
<gene>
    <name evidence="6" type="ORF">QIE55_31915</name>
</gene>
<dbReference type="PANTHER" id="PTHR47506:SF1">
    <property type="entry name" value="HTH-TYPE TRANSCRIPTIONAL REGULATOR YJDC"/>
    <property type="match status" value="1"/>
</dbReference>
<organism evidence="6 7">
    <name type="scientific">Rhodococcus erythropolis</name>
    <name type="common">Arthrobacter picolinophilus</name>
    <dbReference type="NCBI Taxonomy" id="1833"/>
    <lineage>
        <taxon>Bacteria</taxon>
        <taxon>Bacillati</taxon>
        <taxon>Actinomycetota</taxon>
        <taxon>Actinomycetes</taxon>
        <taxon>Mycobacteriales</taxon>
        <taxon>Nocardiaceae</taxon>
        <taxon>Rhodococcus</taxon>
        <taxon>Rhodococcus erythropolis group</taxon>
    </lineage>
</organism>
<dbReference type="SUPFAM" id="SSF46689">
    <property type="entry name" value="Homeodomain-like"/>
    <property type="match status" value="1"/>
</dbReference>
<dbReference type="Pfam" id="PF00440">
    <property type="entry name" value="TetR_N"/>
    <property type="match status" value="1"/>
</dbReference>
<evidence type="ECO:0000313" key="6">
    <source>
        <dbReference type="EMBL" id="WMN01909.1"/>
    </source>
</evidence>
<sequence length="195" mass="21525">MSKREVKRMTAQQRREQLLALAAEEFAAAGLHGASMEALAHRAGISQAYIFRLFGTKKALFLQVVQRAFTHLIDGMDRTAADTTGPESVAVMGEYYNNSTLSNRTELLVQLQAFAACGDREVRDAVRNHMSGMWTATADHTGMPPVAVKSFLAYGMLLNVAAALDIDDLDTEWARGIRTRIHAGLFDHLTEENNQ</sequence>
<evidence type="ECO:0000313" key="7">
    <source>
        <dbReference type="Proteomes" id="UP001230933"/>
    </source>
</evidence>
<name>A0AAX4A040_RHOER</name>
<dbReference type="Proteomes" id="UP001230933">
    <property type="component" value="Chromosome"/>
</dbReference>
<evidence type="ECO:0000256" key="4">
    <source>
        <dbReference type="PROSITE-ProRule" id="PRU00335"/>
    </source>
</evidence>
<evidence type="ECO:0000259" key="5">
    <source>
        <dbReference type="PROSITE" id="PS50977"/>
    </source>
</evidence>
<reference evidence="6" key="1">
    <citation type="submission" date="2023-08" db="EMBL/GenBank/DDBJ databases">
        <title>Isolation and Characterization of Rhodococcus erythropolis MGMM8.</title>
        <authorList>
            <person name="Diabankana R.G.C."/>
            <person name="Afordoanyi D.M."/>
            <person name="Validov S.Z."/>
        </authorList>
    </citation>
    <scope>NUCLEOTIDE SEQUENCE</scope>
    <source>
        <strain evidence="6">MGMM8</strain>
    </source>
</reference>
<dbReference type="GO" id="GO:0003677">
    <property type="term" value="F:DNA binding"/>
    <property type="evidence" value="ECO:0007669"/>
    <property type="project" value="UniProtKB-UniRule"/>
</dbReference>
<keyword evidence="1" id="KW-0805">Transcription regulation</keyword>
<dbReference type="PANTHER" id="PTHR47506">
    <property type="entry name" value="TRANSCRIPTIONAL REGULATORY PROTEIN"/>
    <property type="match status" value="1"/>
</dbReference>